<name>A0A6J8EDX7_MYTCO</name>
<dbReference type="GO" id="GO:0005615">
    <property type="term" value="C:extracellular space"/>
    <property type="evidence" value="ECO:0007669"/>
    <property type="project" value="TreeGrafter"/>
</dbReference>
<dbReference type="PROSITE" id="PS51406">
    <property type="entry name" value="FIBRINOGEN_C_2"/>
    <property type="match status" value="1"/>
</dbReference>
<dbReference type="EMBL" id="CACVKT020008880">
    <property type="protein sequence ID" value="CAC5418166.1"/>
    <property type="molecule type" value="Genomic_DNA"/>
</dbReference>
<dbReference type="InterPro" id="IPR020837">
    <property type="entry name" value="Fibrinogen_CS"/>
</dbReference>
<dbReference type="Gene3D" id="3.90.215.10">
    <property type="entry name" value="Gamma Fibrinogen, chain A, domain 1"/>
    <property type="match status" value="1"/>
</dbReference>
<gene>
    <name evidence="3" type="ORF">MCOR_50621</name>
</gene>
<protein>
    <recommendedName>
        <fullName evidence="2">Fibrinogen C-terminal domain-containing protein</fullName>
    </recommendedName>
</protein>
<accession>A0A6J8EDX7</accession>
<dbReference type="SUPFAM" id="SSF56496">
    <property type="entry name" value="Fibrinogen C-terminal domain-like"/>
    <property type="match status" value="1"/>
</dbReference>
<dbReference type="InterPro" id="IPR050373">
    <property type="entry name" value="Fibrinogen_C-term_domain"/>
</dbReference>
<keyword evidence="1" id="KW-1015">Disulfide bond</keyword>
<dbReference type="Pfam" id="PF00147">
    <property type="entry name" value="Fibrinogen_C"/>
    <property type="match status" value="1"/>
</dbReference>
<dbReference type="PANTHER" id="PTHR19143">
    <property type="entry name" value="FIBRINOGEN/TENASCIN/ANGIOPOEITIN"/>
    <property type="match status" value="1"/>
</dbReference>
<dbReference type="InterPro" id="IPR002181">
    <property type="entry name" value="Fibrinogen_a/b/g_C_dom"/>
</dbReference>
<organism evidence="3 4">
    <name type="scientific">Mytilus coruscus</name>
    <name type="common">Sea mussel</name>
    <dbReference type="NCBI Taxonomy" id="42192"/>
    <lineage>
        <taxon>Eukaryota</taxon>
        <taxon>Metazoa</taxon>
        <taxon>Spiralia</taxon>
        <taxon>Lophotrochozoa</taxon>
        <taxon>Mollusca</taxon>
        <taxon>Bivalvia</taxon>
        <taxon>Autobranchia</taxon>
        <taxon>Pteriomorphia</taxon>
        <taxon>Mytilida</taxon>
        <taxon>Mytiloidea</taxon>
        <taxon>Mytilidae</taxon>
        <taxon>Mytilinae</taxon>
        <taxon>Mytilus</taxon>
    </lineage>
</organism>
<dbReference type="OrthoDB" id="6345539at2759"/>
<dbReference type="Proteomes" id="UP000507470">
    <property type="component" value="Unassembled WGS sequence"/>
</dbReference>
<dbReference type="PROSITE" id="PS00514">
    <property type="entry name" value="FIBRINOGEN_C_1"/>
    <property type="match status" value="1"/>
</dbReference>
<dbReference type="InterPro" id="IPR036056">
    <property type="entry name" value="Fibrinogen-like_C"/>
</dbReference>
<evidence type="ECO:0000259" key="2">
    <source>
        <dbReference type="PROSITE" id="PS51406"/>
    </source>
</evidence>
<dbReference type="PANTHER" id="PTHR19143:SF444">
    <property type="entry name" value="PROTEIN SCABROUS"/>
    <property type="match status" value="1"/>
</dbReference>
<dbReference type="AlphaFoldDB" id="A0A6J8EDX7"/>
<reference evidence="3 4" key="1">
    <citation type="submission" date="2020-06" db="EMBL/GenBank/DDBJ databases">
        <authorList>
            <person name="Li R."/>
            <person name="Bekaert M."/>
        </authorList>
    </citation>
    <scope>NUCLEOTIDE SEQUENCE [LARGE SCALE GENOMIC DNA]</scope>
    <source>
        <strain evidence="4">wild</strain>
    </source>
</reference>
<sequence length="273" mass="31789">MKVGIGLPLDEDILLDRQAGNQYKCINSSYKLVGKPFVICDKKSKKWKKLFCCVEKPFKKLHDCTDLPRHCDSGTYKIYPGSSAGFNIYCDNRKYWWNVFQRGGVRRIFGDNEFWLGNKLIDQLTLSRTYRLYVRMKSREGIWKTALYKVFRVGDATNGYTLEVEDYNKTEDDAGDSISSGLPEYINNGMKFSTYDRDNDNHNTSNCAEKYKGAWWFNACYVSHLNGVYDQNLIYPFGIQWENSPEPYVSVSWKSGGLVELNKNTQIYVLYYF</sequence>
<evidence type="ECO:0000256" key="1">
    <source>
        <dbReference type="ARBA" id="ARBA00023157"/>
    </source>
</evidence>
<dbReference type="SMART" id="SM00186">
    <property type="entry name" value="FBG"/>
    <property type="match status" value="1"/>
</dbReference>
<feature type="domain" description="Fibrinogen C-terminal" evidence="2">
    <location>
        <begin position="55"/>
        <end position="262"/>
    </location>
</feature>
<evidence type="ECO:0000313" key="4">
    <source>
        <dbReference type="Proteomes" id="UP000507470"/>
    </source>
</evidence>
<keyword evidence="4" id="KW-1185">Reference proteome</keyword>
<evidence type="ECO:0000313" key="3">
    <source>
        <dbReference type="EMBL" id="CAC5418166.1"/>
    </source>
</evidence>
<proteinExistence type="predicted"/>
<dbReference type="InterPro" id="IPR014716">
    <property type="entry name" value="Fibrinogen_a/b/g_C_1"/>
</dbReference>